<dbReference type="SUPFAM" id="SSF48498">
    <property type="entry name" value="Tetracyclin repressor-like, C-terminal domain"/>
    <property type="match status" value="1"/>
</dbReference>
<keyword evidence="7" id="KW-1185">Reference proteome</keyword>
<name>A0A2N4UCB2_9BURK</name>
<dbReference type="GO" id="GO:0003677">
    <property type="term" value="F:DNA binding"/>
    <property type="evidence" value="ECO:0007669"/>
    <property type="project" value="UniProtKB-UniRule"/>
</dbReference>
<dbReference type="Pfam" id="PF16925">
    <property type="entry name" value="TetR_C_13"/>
    <property type="match status" value="1"/>
</dbReference>
<dbReference type="PANTHER" id="PTHR47506">
    <property type="entry name" value="TRANSCRIPTIONAL REGULATORY PROTEIN"/>
    <property type="match status" value="1"/>
</dbReference>
<gene>
    <name evidence="6" type="ORF">CR155_17715</name>
</gene>
<evidence type="ECO:0000256" key="4">
    <source>
        <dbReference type="PROSITE-ProRule" id="PRU00335"/>
    </source>
</evidence>
<evidence type="ECO:0000313" key="6">
    <source>
        <dbReference type="EMBL" id="PLC52651.1"/>
    </source>
</evidence>
<dbReference type="Proteomes" id="UP000234328">
    <property type="component" value="Unassembled WGS sequence"/>
</dbReference>
<feature type="DNA-binding region" description="H-T-H motif" evidence="4">
    <location>
        <begin position="34"/>
        <end position="53"/>
    </location>
</feature>
<protein>
    <submittedName>
        <fullName evidence="6">TetR family transcriptional regulator</fullName>
    </submittedName>
</protein>
<dbReference type="PRINTS" id="PR00455">
    <property type="entry name" value="HTHTETR"/>
</dbReference>
<organism evidence="6 7">
    <name type="scientific">Pollutimonas nitritireducens</name>
    <dbReference type="NCBI Taxonomy" id="2045209"/>
    <lineage>
        <taxon>Bacteria</taxon>
        <taxon>Pseudomonadati</taxon>
        <taxon>Pseudomonadota</taxon>
        <taxon>Betaproteobacteria</taxon>
        <taxon>Burkholderiales</taxon>
        <taxon>Alcaligenaceae</taxon>
        <taxon>Pollutimonas</taxon>
    </lineage>
</organism>
<dbReference type="InterPro" id="IPR009057">
    <property type="entry name" value="Homeodomain-like_sf"/>
</dbReference>
<dbReference type="PROSITE" id="PS50977">
    <property type="entry name" value="HTH_TETR_2"/>
    <property type="match status" value="1"/>
</dbReference>
<proteinExistence type="predicted"/>
<keyword evidence="3" id="KW-0804">Transcription</keyword>
<dbReference type="InterPro" id="IPR001647">
    <property type="entry name" value="HTH_TetR"/>
</dbReference>
<evidence type="ECO:0000256" key="2">
    <source>
        <dbReference type="ARBA" id="ARBA00023125"/>
    </source>
</evidence>
<evidence type="ECO:0000259" key="5">
    <source>
        <dbReference type="PROSITE" id="PS50977"/>
    </source>
</evidence>
<comment type="caution">
    <text evidence="6">The sequence shown here is derived from an EMBL/GenBank/DDBJ whole genome shotgun (WGS) entry which is preliminary data.</text>
</comment>
<feature type="domain" description="HTH tetR-type" evidence="5">
    <location>
        <begin position="11"/>
        <end position="71"/>
    </location>
</feature>
<sequence length="200" mass="22299">MPNSSQKAERGAARGSLIRVGVELCTQTGFQATGIDQVLRAAGVPKGSFYHYFPSKKDFGLAVIDAYADYFCTKLQRILENPHVAPLQRLQDFVQEAEKGMKKHDFQRGCLVGNLGQEMAGLDDQFRERLESVLKLWESQTSRCLKAAQEAGEVDASLDADQLAEFFWIGWEGAILRAKLTQSSRPMHVFAEGFLAQLKI</sequence>
<keyword evidence="2 4" id="KW-0238">DNA-binding</keyword>
<reference evidence="6 7" key="1">
    <citation type="submission" date="2017-10" db="EMBL/GenBank/DDBJ databases">
        <title>Two draft genome sequences of Pusillimonas sp. strains isolated from a nitrate- and radionuclide-contaminated groundwater in Russia.</title>
        <authorList>
            <person name="Grouzdev D.S."/>
            <person name="Tourova T.P."/>
            <person name="Goeva M.A."/>
            <person name="Babich T.L."/>
            <person name="Sokolova D.S."/>
            <person name="Abdullin R."/>
            <person name="Poltaraus A.B."/>
            <person name="Toshchakov S.V."/>
            <person name="Nazina T.N."/>
        </authorList>
    </citation>
    <scope>NUCLEOTIDE SEQUENCE [LARGE SCALE GENOMIC DNA]</scope>
    <source>
        <strain evidence="6 7">JR1/69-2-13</strain>
    </source>
</reference>
<dbReference type="Gene3D" id="1.10.357.10">
    <property type="entry name" value="Tetracycline Repressor, domain 2"/>
    <property type="match status" value="1"/>
</dbReference>
<dbReference type="AlphaFoldDB" id="A0A2N4UCB2"/>
<evidence type="ECO:0000256" key="1">
    <source>
        <dbReference type="ARBA" id="ARBA00023015"/>
    </source>
</evidence>
<accession>A0A2N4UCB2</accession>
<dbReference type="OrthoDB" id="9809772at2"/>
<evidence type="ECO:0000313" key="7">
    <source>
        <dbReference type="Proteomes" id="UP000234328"/>
    </source>
</evidence>
<dbReference type="InterPro" id="IPR011075">
    <property type="entry name" value="TetR_C"/>
</dbReference>
<dbReference type="SUPFAM" id="SSF46689">
    <property type="entry name" value="Homeodomain-like"/>
    <property type="match status" value="1"/>
</dbReference>
<evidence type="ECO:0000256" key="3">
    <source>
        <dbReference type="ARBA" id="ARBA00023163"/>
    </source>
</evidence>
<keyword evidence="1" id="KW-0805">Transcription regulation</keyword>
<dbReference type="EMBL" id="PDNV01000012">
    <property type="protein sequence ID" value="PLC52651.1"/>
    <property type="molecule type" value="Genomic_DNA"/>
</dbReference>
<dbReference type="InterPro" id="IPR036271">
    <property type="entry name" value="Tet_transcr_reg_TetR-rel_C_sf"/>
</dbReference>
<dbReference type="Pfam" id="PF00440">
    <property type="entry name" value="TetR_N"/>
    <property type="match status" value="1"/>
</dbReference>
<dbReference type="PANTHER" id="PTHR47506:SF6">
    <property type="entry name" value="HTH-TYPE TRANSCRIPTIONAL REPRESSOR NEMR"/>
    <property type="match status" value="1"/>
</dbReference>